<reference evidence="2" key="1">
    <citation type="journal article" date="1997" name="Nucleic Acids Res.">
        <title>tRNAscan-SE: a program for improved detection of transfer RNA genes in genomic sequence.</title>
        <authorList>
            <person name="Lowe T.M."/>
            <person name="Eddy S.R."/>
        </authorList>
    </citation>
    <scope>NUCLEOTIDE SEQUENCE [LARGE SCALE GENOMIC DNA]</scope>
</reference>
<evidence type="ECO:0000256" key="1">
    <source>
        <dbReference type="SAM" id="MobiDB-lite"/>
    </source>
</evidence>
<name>A0ABM1NP24_DROAR</name>
<reference evidence="2" key="2">
    <citation type="journal article" date="2016" name="G3 (Bethesda)">
        <title>Genome Evolution in Three Species of Cactophilic Drosophila.</title>
        <authorList>
            <person name="Sanchez-Flores A."/>
            <person name="Penazola F."/>
            <person name="Carpinteyro-Ponce J."/>
            <person name="Nazario-Yepiz N."/>
            <person name="Abreu-Goodger C."/>
            <person name="Machado C.A."/>
            <person name="Markow T.A."/>
        </authorList>
    </citation>
    <scope>NUCLEOTIDE SEQUENCE [LARGE SCALE GENOMIC DNA]</scope>
</reference>
<accession>A0ABM1NP24</accession>
<feature type="region of interest" description="Disordered" evidence="1">
    <location>
        <begin position="307"/>
        <end position="327"/>
    </location>
</feature>
<reference evidence="3" key="3">
    <citation type="submission" date="2025-08" db="UniProtKB">
        <authorList>
            <consortium name="RefSeq"/>
        </authorList>
    </citation>
    <scope>IDENTIFICATION</scope>
    <source>
        <tissue evidence="3">Whole organism</tissue>
    </source>
</reference>
<dbReference type="InterPro" id="IPR039788">
    <property type="entry name" value="NOL4/NOL4L"/>
</dbReference>
<feature type="region of interest" description="Disordered" evidence="1">
    <location>
        <begin position="192"/>
        <end position="243"/>
    </location>
</feature>
<sequence>MGEQPSEHQPLSLSKLASEREVIYELFQPWALKTYGDQAKTKTITLRKKVRILKALEGKEHSRPDSSKFRFWVKTKGFTTKRPEGFEEAPGSRRRCEPLSSTAVLSDNPGAVDLFAASKSKDFGRRIYRKVACVEEFFDIIYNVHMELGGRSGMHAGQKRTYRIVSITETYAFLPREAVTRFLTICPECKKNLRPSSPSAASKDDLAGNESSSEVETYVNYSSHTESSLEAGPTAKRRRHSSAELKAHAALAAATAGGAAASSASASHLDAIAPPPPTSPIAAPLAEAAAAASVEVGVPKIRVKPQLQRPLSPPVEPQAPPQSVPQLPGVDLQLLKSRDNLVRYYDFMRRFYAGGSLLPQPVLAPPLYGSSLLQSLSYPTAPATTSSSSSSSTTTTSDFVWCTLTHGHAHRLSCSRGNSSSYTHQSNEIFIFQLQKRPGPDHIHASFCCTAQAGAA</sequence>
<keyword evidence="2" id="KW-1185">Reference proteome</keyword>
<dbReference type="Proteomes" id="UP000694904">
    <property type="component" value="Chromosome 3"/>
</dbReference>
<feature type="compositionally biased region" description="Polar residues" evidence="1">
    <location>
        <begin position="209"/>
        <end position="228"/>
    </location>
</feature>
<dbReference type="PANTHER" id="PTHR12449:SF22">
    <property type="entry name" value="NUCLEOLAR PROTEIN 4"/>
    <property type="match status" value="1"/>
</dbReference>
<organism evidence="2 3">
    <name type="scientific">Drosophila arizonae</name>
    <name type="common">Fruit fly</name>
    <dbReference type="NCBI Taxonomy" id="7263"/>
    <lineage>
        <taxon>Eukaryota</taxon>
        <taxon>Metazoa</taxon>
        <taxon>Ecdysozoa</taxon>
        <taxon>Arthropoda</taxon>
        <taxon>Hexapoda</taxon>
        <taxon>Insecta</taxon>
        <taxon>Pterygota</taxon>
        <taxon>Neoptera</taxon>
        <taxon>Endopterygota</taxon>
        <taxon>Diptera</taxon>
        <taxon>Brachycera</taxon>
        <taxon>Muscomorpha</taxon>
        <taxon>Ephydroidea</taxon>
        <taxon>Drosophilidae</taxon>
        <taxon>Drosophila</taxon>
    </lineage>
</organism>
<protein>
    <submittedName>
        <fullName evidence="3">Uncharacterized protein LOC108609500</fullName>
    </submittedName>
</protein>
<dbReference type="PANTHER" id="PTHR12449">
    <property type="entry name" value="DEATH DOMAIN-CONTAINING PROTEIN"/>
    <property type="match status" value="1"/>
</dbReference>
<proteinExistence type="predicted"/>
<feature type="compositionally biased region" description="Pro residues" evidence="1">
    <location>
        <begin position="311"/>
        <end position="323"/>
    </location>
</feature>
<evidence type="ECO:0000313" key="2">
    <source>
        <dbReference type="Proteomes" id="UP000694904"/>
    </source>
</evidence>
<dbReference type="RefSeq" id="XP_017856710.1">
    <property type="nucleotide sequence ID" value="XM_018001221.1"/>
</dbReference>
<dbReference type="GeneID" id="108609500"/>
<gene>
    <name evidence="3" type="primary">LOC108609500</name>
</gene>
<evidence type="ECO:0000313" key="3">
    <source>
        <dbReference type="RefSeq" id="XP_017856710.1"/>
    </source>
</evidence>